<evidence type="ECO:0000313" key="3">
    <source>
        <dbReference type="Proteomes" id="UP001056291"/>
    </source>
</evidence>
<dbReference type="Gene3D" id="1.10.260.40">
    <property type="entry name" value="lambda repressor-like DNA-binding domains"/>
    <property type="match status" value="1"/>
</dbReference>
<protein>
    <submittedName>
        <fullName evidence="2">Helix-turn-helix domain-containing protein</fullName>
    </submittedName>
</protein>
<evidence type="ECO:0000259" key="1">
    <source>
        <dbReference type="PROSITE" id="PS50943"/>
    </source>
</evidence>
<name>A0ABY4W524_9PROT</name>
<feature type="domain" description="HTH cro/C1-type" evidence="1">
    <location>
        <begin position="16"/>
        <end position="70"/>
    </location>
</feature>
<dbReference type="InterPro" id="IPR010982">
    <property type="entry name" value="Lambda_DNA-bd_dom_sf"/>
</dbReference>
<sequence>MGKLAKKVDNHVGERIRERRTMMGLTQEHLAQALNISYQQVQKYETGANRVSAGRLFEIGQRLEVDVAFFFENLEPLAASSPLEHGGKNRSTIELVRNYGDINEAAVRSAVSGLIKSLAGKERKRKSA</sequence>
<dbReference type="SUPFAM" id="SSF47413">
    <property type="entry name" value="lambda repressor-like DNA-binding domains"/>
    <property type="match status" value="1"/>
</dbReference>
<gene>
    <name evidence="2" type="ORF">NBZ79_14575</name>
</gene>
<organism evidence="2 3">
    <name type="scientific">Sneathiella marina</name>
    <dbReference type="NCBI Taxonomy" id="2950108"/>
    <lineage>
        <taxon>Bacteria</taxon>
        <taxon>Pseudomonadati</taxon>
        <taxon>Pseudomonadota</taxon>
        <taxon>Alphaproteobacteria</taxon>
        <taxon>Sneathiellales</taxon>
        <taxon>Sneathiellaceae</taxon>
        <taxon>Sneathiella</taxon>
    </lineage>
</organism>
<reference evidence="2" key="1">
    <citation type="submission" date="2022-06" db="EMBL/GenBank/DDBJ databases">
        <title>Sneathiella actinostolidae sp. nov., isolated from a sea anemonein the Western Pacific Ocean.</title>
        <authorList>
            <person name="Wei M.J."/>
        </authorList>
    </citation>
    <scope>NUCLEOTIDE SEQUENCE</scope>
    <source>
        <strain evidence="2">PHK-P5</strain>
    </source>
</reference>
<dbReference type="RefSeq" id="WP_251933275.1">
    <property type="nucleotide sequence ID" value="NZ_CP098747.1"/>
</dbReference>
<dbReference type="Pfam" id="PF01381">
    <property type="entry name" value="HTH_3"/>
    <property type="match status" value="1"/>
</dbReference>
<accession>A0ABY4W524</accession>
<dbReference type="SMART" id="SM00530">
    <property type="entry name" value="HTH_XRE"/>
    <property type="match status" value="1"/>
</dbReference>
<dbReference type="PROSITE" id="PS50943">
    <property type="entry name" value="HTH_CROC1"/>
    <property type="match status" value="1"/>
</dbReference>
<evidence type="ECO:0000313" key="2">
    <source>
        <dbReference type="EMBL" id="USG60394.1"/>
    </source>
</evidence>
<proteinExistence type="predicted"/>
<dbReference type="CDD" id="cd00093">
    <property type="entry name" value="HTH_XRE"/>
    <property type="match status" value="1"/>
</dbReference>
<dbReference type="Proteomes" id="UP001056291">
    <property type="component" value="Chromosome"/>
</dbReference>
<dbReference type="InterPro" id="IPR001387">
    <property type="entry name" value="Cro/C1-type_HTH"/>
</dbReference>
<keyword evidence="3" id="KW-1185">Reference proteome</keyword>
<dbReference type="EMBL" id="CP098747">
    <property type="protein sequence ID" value="USG60394.1"/>
    <property type="molecule type" value="Genomic_DNA"/>
</dbReference>